<gene>
    <name evidence="1" type="ORF">SAMN05443244_4061</name>
</gene>
<name>A0A1H4W7U2_9BACT</name>
<evidence type="ECO:0000313" key="1">
    <source>
        <dbReference type="EMBL" id="SEC89275.1"/>
    </source>
</evidence>
<evidence type="ECO:0000313" key="2">
    <source>
        <dbReference type="Proteomes" id="UP000182409"/>
    </source>
</evidence>
<protein>
    <submittedName>
        <fullName evidence="1">Uncharacterized protein</fullName>
    </submittedName>
</protein>
<reference evidence="1 2" key="1">
    <citation type="submission" date="2016-10" db="EMBL/GenBank/DDBJ databases">
        <authorList>
            <person name="de Groot N.N."/>
        </authorList>
    </citation>
    <scope>NUCLEOTIDE SEQUENCE [LARGE SCALE GENOMIC DNA]</scope>
    <source>
        <strain evidence="1 2">AB35.6</strain>
    </source>
</reference>
<accession>A0A1H4W7U2</accession>
<proteinExistence type="predicted"/>
<dbReference type="EMBL" id="FNSD01000002">
    <property type="protein sequence ID" value="SEC89275.1"/>
    <property type="molecule type" value="Genomic_DNA"/>
</dbReference>
<organism evidence="1 2">
    <name type="scientific">Terriglobus roseus</name>
    <dbReference type="NCBI Taxonomy" id="392734"/>
    <lineage>
        <taxon>Bacteria</taxon>
        <taxon>Pseudomonadati</taxon>
        <taxon>Acidobacteriota</taxon>
        <taxon>Terriglobia</taxon>
        <taxon>Terriglobales</taxon>
        <taxon>Acidobacteriaceae</taxon>
        <taxon>Terriglobus</taxon>
    </lineage>
</organism>
<dbReference type="AlphaFoldDB" id="A0A1H4W7U2"/>
<sequence length="177" mass="20642">MAWTSHIYEGKTYKFAHLEPHTETFVRPADGELPSESFTVDVRYTDHCFTRKPKPGEVYDPSLVYANGEKKIRLFCPRRNELSKLLPELIRSLPNNKPQHNGVNGNFFTRDLLDLQGNPVKYVIIFSVRKSGKGRMELLVETAYIEEPDYRSTPLNGRRVRFWIILNNTYKGLRIPR</sequence>
<dbReference type="Proteomes" id="UP000182409">
    <property type="component" value="Unassembled WGS sequence"/>
</dbReference>